<keyword evidence="3" id="KW-1185">Reference proteome</keyword>
<dbReference type="Proteomes" id="UP001548590">
    <property type="component" value="Unassembled WGS sequence"/>
</dbReference>
<keyword evidence="1" id="KW-0472">Membrane</keyword>
<gene>
    <name evidence="2" type="ORF">ABVT11_19450</name>
</gene>
<organism evidence="2 3">
    <name type="scientific">Uliginosibacterium paludis</name>
    <dbReference type="NCBI Taxonomy" id="1615952"/>
    <lineage>
        <taxon>Bacteria</taxon>
        <taxon>Pseudomonadati</taxon>
        <taxon>Pseudomonadota</taxon>
        <taxon>Betaproteobacteria</taxon>
        <taxon>Rhodocyclales</taxon>
        <taxon>Zoogloeaceae</taxon>
        <taxon>Uliginosibacterium</taxon>
    </lineage>
</organism>
<dbReference type="Pfam" id="PF05137">
    <property type="entry name" value="PilN"/>
    <property type="match status" value="1"/>
</dbReference>
<name>A0ABV2CVU0_9RHOO</name>
<protein>
    <submittedName>
        <fullName evidence="2">PilN domain-containing protein</fullName>
    </submittedName>
</protein>
<keyword evidence="1" id="KW-1133">Transmembrane helix</keyword>
<dbReference type="InterPro" id="IPR043129">
    <property type="entry name" value="ATPase_NBD"/>
</dbReference>
<dbReference type="InterPro" id="IPR007813">
    <property type="entry name" value="PilN"/>
</dbReference>
<evidence type="ECO:0000256" key="1">
    <source>
        <dbReference type="SAM" id="Phobius"/>
    </source>
</evidence>
<sequence length="512" mass="55841">MMFARRRKTGSTPWQLTTQPGMALALRLAAPHAGEKPRLLGLKSDESAHPPAERLEALAAGLGLRGDSLHLLLEPGSYQFLQSEVPQVPAEELKTALRWTVKDMLSQPLDDTTFDALLPVESAQRAAMAYVAAAPNVLIRARMLMFRPWSSAVEQIGVAETAQRSVADALEESGRATAVLAITPTGCMLTASHAGELFFVRNFDLSCLSLNASESVRRDQFDRLVLELQRSFDVLERQFSSRAISTLWISPFAHAEELLGLLVESLYLPVRIINLAELVDTRECPLPVNPDAQAALFHLLGFALGSQAVGRQTLDLVNPALLPPKPFFQFRTMSLSVLVVACVLALIAVFIHSSLAGYVSVADDTRARRVAREAQVKAQSAKLTVRKSDPLLAEELERVRGEVQRLRRVESTVLTPASQTAAAGASLGALSAAVVDGVWLRQIEFSNGRLSVEGYATQAERIPLYLERLQAQPAFAGQRFESFELGRERFGEGAAARDALVFKLQSGEGKKP</sequence>
<comment type="caution">
    <text evidence="2">The sequence shown here is derived from an EMBL/GenBank/DDBJ whole genome shotgun (WGS) entry which is preliminary data.</text>
</comment>
<dbReference type="RefSeq" id="WP_345922996.1">
    <property type="nucleotide sequence ID" value="NZ_JBDIVF010000001.1"/>
</dbReference>
<dbReference type="SUPFAM" id="SSF53067">
    <property type="entry name" value="Actin-like ATPase domain"/>
    <property type="match status" value="1"/>
</dbReference>
<proteinExistence type="predicted"/>
<feature type="transmembrane region" description="Helical" evidence="1">
    <location>
        <begin position="335"/>
        <end position="359"/>
    </location>
</feature>
<evidence type="ECO:0000313" key="3">
    <source>
        <dbReference type="Proteomes" id="UP001548590"/>
    </source>
</evidence>
<accession>A0ABV2CVU0</accession>
<keyword evidence="1" id="KW-0812">Transmembrane</keyword>
<dbReference type="EMBL" id="JBEWLZ010000019">
    <property type="protein sequence ID" value="MET1492025.1"/>
    <property type="molecule type" value="Genomic_DNA"/>
</dbReference>
<evidence type="ECO:0000313" key="2">
    <source>
        <dbReference type="EMBL" id="MET1492025.1"/>
    </source>
</evidence>
<reference evidence="2 3" key="1">
    <citation type="submission" date="2024-07" db="EMBL/GenBank/DDBJ databases">
        <title>Uliginosibacterium paludis KCTC:42655.</title>
        <authorList>
            <person name="Kim M.K."/>
        </authorList>
    </citation>
    <scope>NUCLEOTIDE SEQUENCE [LARGE SCALE GENOMIC DNA]</scope>
    <source>
        <strain evidence="2 3">KCTC 42655</strain>
    </source>
</reference>